<dbReference type="SMART" id="SM00248">
    <property type="entry name" value="ANK"/>
    <property type="match status" value="3"/>
</dbReference>
<protein>
    <submittedName>
        <fullName evidence="7">Putative arylsulfatase</fullName>
    </submittedName>
</protein>
<dbReference type="OrthoDB" id="408574at2759"/>
<dbReference type="Gene3D" id="3.90.550.10">
    <property type="entry name" value="Spore Coat Polysaccharide Biosynthesis Protein SpsA, Chain A"/>
    <property type="match status" value="1"/>
</dbReference>
<dbReference type="Gene3D" id="3.40.720.10">
    <property type="entry name" value="Alkaline Phosphatase, subunit A"/>
    <property type="match status" value="1"/>
</dbReference>
<keyword evidence="4" id="KW-0040">ANK repeat</keyword>
<dbReference type="InterPro" id="IPR017850">
    <property type="entry name" value="Alkaline_phosphatase_core_sf"/>
</dbReference>
<dbReference type="PROSITE" id="PS50297">
    <property type="entry name" value="ANK_REP_REGION"/>
    <property type="match status" value="1"/>
</dbReference>
<dbReference type="Pfam" id="PF00884">
    <property type="entry name" value="Sulfatase"/>
    <property type="match status" value="1"/>
</dbReference>
<dbReference type="SUPFAM" id="SSF53649">
    <property type="entry name" value="Alkaline phosphatase-like"/>
    <property type="match status" value="1"/>
</dbReference>
<evidence type="ECO:0000313" key="7">
    <source>
        <dbReference type="EMBL" id="EGB09428.1"/>
    </source>
</evidence>
<dbReference type="eggNOG" id="KOG4177">
    <property type="taxonomic scope" value="Eukaryota"/>
</dbReference>
<dbReference type="InParanoid" id="F0Y541"/>
<dbReference type="Gene3D" id="1.25.40.20">
    <property type="entry name" value="Ankyrin repeat-containing domain"/>
    <property type="match status" value="1"/>
</dbReference>
<dbReference type="KEGG" id="aaf:AURANDRAFT_63018"/>
<keyword evidence="8" id="KW-1185">Reference proteome</keyword>
<dbReference type="InterPro" id="IPR047115">
    <property type="entry name" value="ARSB"/>
</dbReference>
<keyword evidence="1" id="KW-0479">Metal-binding</keyword>
<dbReference type="GeneID" id="20224143"/>
<dbReference type="InterPro" id="IPR036770">
    <property type="entry name" value="Ankyrin_rpt-contain_sf"/>
</dbReference>
<evidence type="ECO:0000256" key="4">
    <source>
        <dbReference type="PROSITE-ProRule" id="PRU00023"/>
    </source>
</evidence>
<evidence type="ECO:0000313" key="8">
    <source>
        <dbReference type="Proteomes" id="UP000002729"/>
    </source>
</evidence>
<sequence>MLAQPSEAPRRRWPARSVALLGLGLVGARVVAHARLGALPALYARYAAADDAPPAGGGADETETDDAAARADGDDGFASRGGLLATTDSAKPHVLFVLVDDMGSNDVGYQSHDMVGVTPFIDGLAEQGVRLKEYYSMHMCTPARAALMSGHYPMRIGMQLENIKPDSPWGMPRELTTMAETLKNLGYNTHGVGKWGLGHSQHGFLPVNRGFDTWYGYLSDEIDYYSHEYPAPFETVEDGATVMASFTDYVFMERSRPYDLQYMPDLNGTHSSELYTQRVQQIVKSANASREPLFVYYASQMTHGPLDVPPRSAFSDAEWARIGADIKGTVRRKFASLLLALDQSVGRVVEEMKRSDVWRDTLFVFASDNGGCWAQGGTNYPLRGGKHFLWEGGVKVPAFVYSELIPSSYRNRAHRGLFHVTDWYPTLVKLVASSNSVLASTNDDDDETTTALEKVDDLDGFFQWEALMGLADPPRVEVPINVQSYAFTCTGPNGTLLQDADSLGAVSDCADPWHILVRQGNATRAALRYGDWKLLVNEFAEPWYGVPAEGADALGLDLADGSADLGDDEGPMDNCGTAVGTEAHTYLFDLKNDPSETMDLSGEKPEVRDALKARLTELMATEAASIWKAETSEAYGAWASHHNCISPWIDARCPGAASTPGSTPRLSAVCELAFPEGSSPAEPDVVVWTGEKYERYAGRRSTEALMQAILEAGQRVASPAAAAAEVAFDSTVSDLGASGADARDWKATLLRSLSLFGRIGPRMGPDAQKPIVEEITRGLETCFEAVASRSDPKRAELLVGLARTGHYELALRFEARLDERFGSAPPPPDGATPLFVAALGGSLARVEALLATPDVDVDSTTVDGRTPLFAAASNGRADVVRALLRAGASVERDAWTPLRVASQEGHVARAWELLEEAGVGDDPDVAPVDALPPRGAARRPKIIHLTDKSRAAVPPKVFAQFRRFAPDHEVRFYDDEACRAYLATHFPPAVVAKYLELDMPAHRADLFRYGVMFVEGGVYLDVKTVLVRPLDEAFPDEARLYTVLSKHAGRIHQGILASPPRNRIFARVIELALATPRFEGQGATLSEWDKALYHSFTEQFYDVLRAQAAPLVVGSLSGTNVTLHAERCFDVGDGGCARGDRYGDCCTVRDAADRIHFVTRFQDYRLDESMDKMRLASELAEAGRRDEEKEALYSAVDAHQGNWRAMLLWGLALLGKPPAADRGQSPTFERAMWALQLCAAAVASPEPAAVAIARRAEMLELLAQSGHHDLARSFELFFDERMASAPPPAAAAAALEEARDAYVTLVTSDPLYGVGAEVLGLSIQAAEAERMEGLGGRGETRALVALVSNEPEMDGAARRLAAVGYDEVLRVETLSCAPLRGPAEVPERFETACTKLHVFNLTRFRTVLYLDADAVVTHETATSLFDRQLTSERPLAAAPDAPASSLFNTGVLVLKPSAELFAALLDGLDGGDSYDGADQGYLNGVFSEWYAWSATHRLSPRFNLLQIVSFAHEPTFRHYERQGVAVFQFVGGDKPWLPAHARARPTDGTPTEPYHRMWRSLADESWAITTGQRELSANAWAGAWKQLHRDIHARAPRASRPSARG</sequence>
<gene>
    <name evidence="7" type="primary">ARS16</name>
    <name evidence="7" type="ORF">AURANDRAFT_63018</name>
</gene>
<evidence type="ECO:0000256" key="1">
    <source>
        <dbReference type="ARBA" id="ARBA00022723"/>
    </source>
</evidence>
<evidence type="ECO:0000256" key="5">
    <source>
        <dbReference type="SAM" id="MobiDB-lite"/>
    </source>
</evidence>
<feature type="domain" description="Sulfatase N-terminal" evidence="6">
    <location>
        <begin position="92"/>
        <end position="431"/>
    </location>
</feature>
<dbReference type="GO" id="GO:0046872">
    <property type="term" value="F:metal ion binding"/>
    <property type="evidence" value="ECO:0007669"/>
    <property type="project" value="UniProtKB-KW"/>
</dbReference>
<dbReference type="InterPro" id="IPR002110">
    <property type="entry name" value="Ankyrin_rpt"/>
</dbReference>
<dbReference type="eggNOG" id="KOG1950">
    <property type="taxonomic scope" value="Eukaryota"/>
</dbReference>
<dbReference type="Pfam" id="PF04488">
    <property type="entry name" value="Gly_transf_sug"/>
    <property type="match status" value="1"/>
</dbReference>
<evidence type="ECO:0000256" key="3">
    <source>
        <dbReference type="ARBA" id="ARBA00023180"/>
    </source>
</evidence>
<feature type="repeat" description="ANK" evidence="4">
    <location>
        <begin position="863"/>
        <end position="891"/>
    </location>
</feature>
<dbReference type="SUPFAM" id="SSF48403">
    <property type="entry name" value="Ankyrin repeat"/>
    <property type="match status" value="1"/>
</dbReference>
<evidence type="ECO:0000256" key="2">
    <source>
        <dbReference type="ARBA" id="ARBA00022837"/>
    </source>
</evidence>
<feature type="region of interest" description="Disordered" evidence="5">
    <location>
        <begin position="53"/>
        <end position="73"/>
    </location>
</feature>
<dbReference type="GO" id="GO:0008484">
    <property type="term" value="F:sulfuric ester hydrolase activity"/>
    <property type="evidence" value="ECO:0007669"/>
    <property type="project" value="InterPro"/>
</dbReference>
<dbReference type="CDD" id="cd16029">
    <property type="entry name" value="4-S"/>
    <property type="match status" value="1"/>
</dbReference>
<dbReference type="RefSeq" id="XP_009035498.1">
    <property type="nucleotide sequence ID" value="XM_009037250.1"/>
</dbReference>
<dbReference type="InterPro" id="IPR007577">
    <property type="entry name" value="GlycoTrfase_DXD_sugar-bd_CS"/>
</dbReference>
<keyword evidence="2" id="KW-0106">Calcium</keyword>
<dbReference type="SUPFAM" id="SSF53448">
    <property type="entry name" value="Nucleotide-diphospho-sugar transferases"/>
    <property type="match status" value="2"/>
</dbReference>
<keyword evidence="3" id="KW-0325">Glycoprotein</keyword>
<dbReference type="PANTHER" id="PTHR10342:SF274">
    <property type="entry name" value="ARYLSULFATASE B"/>
    <property type="match status" value="1"/>
</dbReference>
<evidence type="ECO:0000259" key="6">
    <source>
        <dbReference type="Pfam" id="PF00884"/>
    </source>
</evidence>
<dbReference type="Proteomes" id="UP000002729">
    <property type="component" value="Unassembled WGS sequence"/>
</dbReference>
<dbReference type="PROSITE" id="PS50088">
    <property type="entry name" value="ANK_REPEAT"/>
    <property type="match status" value="1"/>
</dbReference>
<dbReference type="eggNOG" id="KOG3867">
    <property type="taxonomic scope" value="Eukaryota"/>
</dbReference>
<dbReference type="Gene3D" id="3.30.1120.10">
    <property type="match status" value="1"/>
</dbReference>
<accession>F0Y541</accession>
<reference evidence="7 8" key="1">
    <citation type="journal article" date="2011" name="Proc. Natl. Acad. Sci. U.S.A.">
        <title>Niche of harmful alga Aureococcus anophagefferens revealed through ecogenomics.</title>
        <authorList>
            <person name="Gobler C.J."/>
            <person name="Berry D.L."/>
            <person name="Dyhrman S.T."/>
            <person name="Wilhelm S.W."/>
            <person name="Salamov A."/>
            <person name="Lobanov A.V."/>
            <person name="Zhang Y."/>
            <person name="Collier J.L."/>
            <person name="Wurch L.L."/>
            <person name="Kustka A.B."/>
            <person name="Dill B.D."/>
            <person name="Shah M."/>
            <person name="VerBerkmoes N.C."/>
            <person name="Kuo A."/>
            <person name="Terry A."/>
            <person name="Pangilinan J."/>
            <person name="Lindquist E.A."/>
            <person name="Lucas S."/>
            <person name="Paulsen I.T."/>
            <person name="Hattenrath-Lehmann T.K."/>
            <person name="Talmage S.C."/>
            <person name="Walker E.A."/>
            <person name="Koch F."/>
            <person name="Burson A.M."/>
            <person name="Marcoval M.A."/>
            <person name="Tang Y.Z."/>
            <person name="Lecleir G.R."/>
            <person name="Coyne K.J."/>
            <person name="Berg G.M."/>
            <person name="Bertrand E.M."/>
            <person name="Saito M.A."/>
            <person name="Gladyshev V.N."/>
            <person name="Grigoriev I.V."/>
        </authorList>
    </citation>
    <scope>NUCLEOTIDE SEQUENCE [LARGE SCALE GENOMIC DNA]</scope>
    <source>
        <strain evidence="8">CCMP 1984</strain>
    </source>
</reference>
<organism evidence="8">
    <name type="scientific">Aureococcus anophagefferens</name>
    <name type="common">Harmful bloom alga</name>
    <dbReference type="NCBI Taxonomy" id="44056"/>
    <lineage>
        <taxon>Eukaryota</taxon>
        <taxon>Sar</taxon>
        <taxon>Stramenopiles</taxon>
        <taxon>Ochrophyta</taxon>
        <taxon>Pelagophyceae</taxon>
        <taxon>Pelagomonadales</taxon>
        <taxon>Pelagomonadaceae</taxon>
        <taxon>Aureococcus</taxon>
    </lineage>
</organism>
<dbReference type="InterPro" id="IPR000917">
    <property type="entry name" value="Sulfatase_N"/>
</dbReference>
<proteinExistence type="predicted"/>
<dbReference type="Pfam" id="PF12796">
    <property type="entry name" value="Ank_2"/>
    <property type="match status" value="1"/>
</dbReference>
<dbReference type="InterPro" id="IPR029044">
    <property type="entry name" value="Nucleotide-diphossugar_trans"/>
</dbReference>
<name>F0Y541_AURAN</name>
<dbReference type="EMBL" id="GL833125">
    <property type="protein sequence ID" value="EGB09428.1"/>
    <property type="molecule type" value="Genomic_DNA"/>
</dbReference>
<dbReference type="PANTHER" id="PTHR10342">
    <property type="entry name" value="ARYLSULFATASE"/>
    <property type="match status" value="1"/>
</dbReference>
<dbReference type="Gene3D" id="3.90.550.20">
    <property type="match status" value="1"/>
</dbReference>